<keyword evidence="3" id="KW-0560">Oxidoreductase</keyword>
<comment type="caution">
    <text evidence="7">The sequence shown here is derived from an EMBL/GenBank/DDBJ whole genome shotgun (WGS) entry which is preliminary data.</text>
</comment>
<feature type="region of interest" description="Disordered" evidence="5">
    <location>
        <begin position="1"/>
        <end position="21"/>
    </location>
</feature>
<dbReference type="InterPro" id="IPR050172">
    <property type="entry name" value="SsuD_RutA_monooxygenase"/>
</dbReference>
<dbReference type="NCBIfam" id="TIGR03619">
    <property type="entry name" value="F420_Rv2161c"/>
    <property type="match status" value="1"/>
</dbReference>
<dbReference type="Pfam" id="PF00296">
    <property type="entry name" value="Bac_luciferase"/>
    <property type="match status" value="1"/>
</dbReference>
<dbReference type="GO" id="GO:0008726">
    <property type="term" value="F:alkanesulfonate monooxygenase activity"/>
    <property type="evidence" value="ECO:0007669"/>
    <property type="project" value="TreeGrafter"/>
</dbReference>
<organism evidence="7 8">
    <name type="scientific">Rhodopila globiformis</name>
    <name type="common">Rhodopseudomonas globiformis</name>
    <dbReference type="NCBI Taxonomy" id="1071"/>
    <lineage>
        <taxon>Bacteria</taxon>
        <taxon>Pseudomonadati</taxon>
        <taxon>Pseudomonadota</taxon>
        <taxon>Alphaproteobacteria</taxon>
        <taxon>Acetobacterales</taxon>
        <taxon>Acetobacteraceae</taxon>
        <taxon>Rhodopila</taxon>
    </lineage>
</organism>
<reference evidence="7 8" key="1">
    <citation type="journal article" date="2018" name="Arch. Microbiol.">
        <title>New insights into the metabolic potential of the phototrophic purple bacterium Rhodopila globiformis DSM 161(T) from its draft genome sequence and evidence for a vanadium-dependent nitrogenase.</title>
        <authorList>
            <person name="Imhoff J.F."/>
            <person name="Rahn T."/>
            <person name="Kunzel S."/>
            <person name="Neulinger S.C."/>
        </authorList>
    </citation>
    <scope>NUCLEOTIDE SEQUENCE [LARGE SCALE GENOMIC DNA]</scope>
    <source>
        <strain evidence="7 8">DSM 161</strain>
    </source>
</reference>
<evidence type="ECO:0000256" key="2">
    <source>
        <dbReference type="ARBA" id="ARBA00022643"/>
    </source>
</evidence>
<dbReference type="InterPro" id="IPR036661">
    <property type="entry name" value="Luciferase-like_sf"/>
</dbReference>
<gene>
    <name evidence="7" type="ORF">CCS01_22830</name>
</gene>
<evidence type="ECO:0000313" key="8">
    <source>
        <dbReference type="Proteomes" id="UP000239724"/>
    </source>
</evidence>
<keyword evidence="4" id="KW-0503">Monooxygenase</keyword>
<accession>A0A2S6N369</accession>
<dbReference type="EMBL" id="NHRY01000234">
    <property type="protein sequence ID" value="PPQ29071.1"/>
    <property type="molecule type" value="Genomic_DNA"/>
</dbReference>
<dbReference type="SUPFAM" id="SSF51679">
    <property type="entry name" value="Bacterial luciferase-like"/>
    <property type="match status" value="1"/>
</dbReference>
<dbReference type="InterPro" id="IPR011251">
    <property type="entry name" value="Luciferase-like_dom"/>
</dbReference>
<evidence type="ECO:0000259" key="6">
    <source>
        <dbReference type="Pfam" id="PF00296"/>
    </source>
</evidence>
<name>A0A2S6N369_RHOGL</name>
<evidence type="ECO:0000256" key="5">
    <source>
        <dbReference type="SAM" id="MobiDB-lite"/>
    </source>
</evidence>
<dbReference type="Gene3D" id="3.20.20.30">
    <property type="entry name" value="Luciferase-like domain"/>
    <property type="match status" value="1"/>
</dbReference>
<dbReference type="AlphaFoldDB" id="A0A2S6N369"/>
<sequence length="339" mass="37009">MAPPKGPAQGARLRGGNNNREDTMHIGFNAPTSGPLIEPDSLGRIITEGEALGFDYATVSDHIMVPRNLASKYPYTDTGEFPAGPEAAWLEQLATTAWLAALTQKLRFVLSVMVVPYRPAVLTAKLLSTIDTLSKGRLTLGIGVGWCREEFEAVNAAPFDDRGAVTDEWIDVCKELWSAEYPKFSGKYVSFDDVVFTPKPVQQPIPIWVGGESAPALRRTVRYAQGWYPVGTNPQFPMNTLERFKAGLARFRGFAEKGNRDPAEIAVALRVLSGPGLKPRGQIDGAAELFTGSDADWVGDIKALGELGVSAVDVRLTARTLERTLDTMRRFRDGVLTKL</sequence>
<proteinExistence type="predicted"/>
<dbReference type="PANTHER" id="PTHR42847:SF4">
    <property type="entry name" value="ALKANESULFONATE MONOOXYGENASE-RELATED"/>
    <property type="match status" value="1"/>
</dbReference>
<keyword evidence="2" id="KW-0288">FMN</keyword>
<dbReference type="PANTHER" id="PTHR42847">
    <property type="entry name" value="ALKANESULFONATE MONOOXYGENASE"/>
    <property type="match status" value="1"/>
</dbReference>
<dbReference type="InterPro" id="IPR019921">
    <property type="entry name" value="Lucif-like_OxRdtase_Rv2161c"/>
</dbReference>
<feature type="domain" description="Luciferase-like" evidence="6">
    <location>
        <begin position="35"/>
        <end position="271"/>
    </location>
</feature>
<evidence type="ECO:0000256" key="3">
    <source>
        <dbReference type="ARBA" id="ARBA00023002"/>
    </source>
</evidence>
<keyword evidence="1" id="KW-0285">Flavoprotein</keyword>
<evidence type="ECO:0000313" key="7">
    <source>
        <dbReference type="EMBL" id="PPQ29071.1"/>
    </source>
</evidence>
<protein>
    <recommendedName>
        <fullName evidence="6">Luciferase-like domain-containing protein</fullName>
    </recommendedName>
</protein>
<dbReference type="GO" id="GO:0046306">
    <property type="term" value="P:alkanesulfonate catabolic process"/>
    <property type="evidence" value="ECO:0007669"/>
    <property type="project" value="TreeGrafter"/>
</dbReference>
<keyword evidence="8" id="KW-1185">Reference proteome</keyword>
<evidence type="ECO:0000256" key="4">
    <source>
        <dbReference type="ARBA" id="ARBA00023033"/>
    </source>
</evidence>
<evidence type="ECO:0000256" key="1">
    <source>
        <dbReference type="ARBA" id="ARBA00022630"/>
    </source>
</evidence>
<dbReference type="Proteomes" id="UP000239724">
    <property type="component" value="Unassembled WGS sequence"/>
</dbReference>